<protein>
    <submittedName>
        <fullName evidence="1">Uncharacterized protein</fullName>
    </submittedName>
</protein>
<proteinExistence type="predicted"/>
<sequence length="26" mass="3176">MYKTLFQKTEQVTQQKKLAMYHSEVD</sequence>
<name>A0A0E9XA34_ANGAN</name>
<evidence type="ECO:0000313" key="1">
    <source>
        <dbReference type="EMBL" id="JAH99281.1"/>
    </source>
</evidence>
<accession>A0A0E9XA34</accession>
<reference evidence="1" key="1">
    <citation type="submission" date="2014-11" db="EMBL/GenBank/DDBJ databases">
        <authorList>
            <person name="Amaro Gonzalez C."/>
        </authorList>
    </citation>
    <scope>NUCLEOTIDE SEQUENCE</scope>
</reference>
<dbReference type="AlphaFoldDB" id="A0A0E9XA34"/>
<reference evidence="1" key="2">
    <citation type="journal article" date="2015" name="Fish Shellfish Immunol.">
        <title>Early steps in the European eel (Anguilla anguilla)-Vibrio vulnificus interaction in the gills: Role of the RtxA13 toxin.</title>
        <authorList>
            <person name="Callol A."/>
            <person name="Pajuelo D."/>
            <person name="Ebbesson L."/>
            <person name="Teles M."/>
            <person name="MacKenzie S."/>
            <person name="Amaro C."/>
        </authorList>
    </citation>
    <scope>NUCLEOTIDE SEQUENCE</scope>
</reference>
<organism evidence="1">
    <name type="scientific">Anguilla anguilla</name>
    <name type="common">European freshwater eel</name>
    <name type="synonym">Muraena anguilla</name>
    <dbReference type="NCBI Taxonomy" id="7936"/>
    <lineage>
        <taxon>Eukaryota</taxon>
        <taxon>Metazoa</taxon>
        <taxon>Chordata</taxon>
        <taxon>Craniata</taxon>
        <taxon>Vertebrata</taxon>
        <taxon>Euteleostomi</taxon>
        <taxon>Actinopterygii</taxon>
        <taxon>Neopterygii</taxon>
        <taxon>Teleostei</taxon>
        <taxon>Anguilliformes</taxon>
        <taxon>Anguillidae</taxon>
        <taxon>Anguilla</taxon>
    </lineage>
</organism>
<dbReference type="EMBL" id="GBXM01009296">
    <property type="protein sequence ID" value="JAH99281.1"/>
    <property type="molecule type" value="Transcribed_RNA"/>
</dbReference>